<protein>
    <submittedName>
        <fullName evidence="2">CC-NBS-LRR resistance protein</fullName>
    </submittedName>
</protein>
<accession>A0A392S055</accession>
<feature type="non-terminal residue" evidence="2">
    <location>
        <position position="85"/>
    </location>
</feature>
<dbReference type="Gene3D" id="3.80.10.10">
    <property type="entry name" value="Ribonuclease Inhibitor"/>
    <property type="match status" value="1"/>
</dbReference>
<dbReference type="InterPro" id="IPR032675">
    <property type="entry name" value="LRR_dom_sf"/>
</dbReference>
<dbReference type="EMBL" id="LXQA010299537">
    <property type="protein sequence ID" value="MCI42039.1"/>
    <property type="molecule type" value="Genomic_DNA"/>
</dbReference>
<organism evidence="2 3">
    <name type="scientific">Trifolium medium</name>
    <dbReference type="NCBI Taxonomy" id="97028"/>
    <lineage>
        <taxon>Eukaryota</taxon>
        <taxon>Viridiplantae</taxon>
        <taxon>Streptophyta</taxon>
        <taxon>Embryophyta</taxon>
        <taxon>Tracheophyta</taxon>
        <taxon>Spermatophyta</taxon>
        <taxon>Magnoliopsida</taxon>
        <taxon>eudicotyledons</taxon>
        <taxon>Gunneridae</taxon>
        <taxon>Pentapetalae</taxon>
        <taxon>rosids</taxon>
        <taxon>fabids</taxon>
        <taxon>Fabales</taxon>
        <taxon>Fabaceae</taxon>
        <taxon>Papilionoideae</taxon>
        <taxon>50 kb inversion clade</taxon>
        <taxon>NPAAA clade</taxon>
        <taxon>Hologalegina</taxon>
        <taxon>IRL clade</taxon>
        <taxon>Trifolieae</taxon>
        <taxon>Trifolium</taxon>
    </lineage>
</organism>
<reference evidence="2 3" key="1">
    <citation type="journal article" date="2018" name="Front. Plant Sci.">
        <title>Red Clover (Trifolium pratense) and Zigzag Clover (T. medium) - A Picture of Genomic Similarities and Differences.</title>
        <authorList>
            <person name="Dluhosova J."/>
            <person name="Istvanek J."/>
            <person name="Nedelnik J."/>
            <person name="Repkova J."/>
        </authorList>
    </citation>
    <scope>NUCLEOTIDE SEQUENCE [LARGE SCALE GENOMIC DNA]</scope>
    <source>
        <strain evidence="3">cv. 10/8</strain>
        <tissue evidence="2">Leaf</tissue>
    </source>
</reference>
<evidence type="ECO:0000313" key="3">
    <source>
        <dbReference type="Proteomes" id="UP000265520"/>
    </source>
</evidence>
<feature type="region of interest" description="Disordered" evidence="1">
    <location>
        <begin position="1"/>
        <end position="20"/>
    </location>
</feature>
<comment type="caution">
    <text evidence="2">The sequence shown here is derived from an EMBL/GenBank/DDBJ whole genome shotgun (WGS) entry which is preliminary data.</text>
</comment>
<dbReference type="AlphaFoldDB" id="A0A392S055"/>
<proteinExistence type="predicted"/>
<keyword evidence="3" id="KW-1185">Reference proteome</keyword>
<evidence type="ECO:0000313" key="2">
    <source>
        <dbReference type="EMBL" id="MCI42039.1"/>
    </source>
</evidence>
<name>A0A392S055_9FABA</name>
<dbReference type="Proteomes" id="UP000265520">
    <property type="component" value="Unassembled WGS sequence"/>
</dbReference>
<evidence type="ECO:0000256" key="1">
    <source>
        <dbReference type="SAM" id="MobiDB-lite"/>
    </source>
</evidence>
<sequence>MVKSLKETLDMASSSSSTPLSKLKSLKIEGKLPDIRDLPFQWQRNLTSLEHLEIGDVDNLVIWFVDKFPSLQKVVIYGCDLKALP</sequence>